<protein>
    <recommendedName>
        <fullName evidence="15">Two-component response regulator-like APRR1</fullName>
    </recommendedName>
</protein>
<evidence type="ECO:0000256" key="8">
    <source>
        <dbReference type="PROSITE-ProRule" id="PRU00169"/>
    </source>
</evidence>
<feature type="region of interest" description="Disordered" evidence="10">
    <location>
        <begin position="187"/>
        <end position="215"/>
    </location>
</feature>
<dbReference type="GO" id="GO:0005634">
    <property type="term" value="C:nucleus"/>
    <property type="evidence" value="ECO:0007669"/>
    <property type="project" value="UniProtKB-SubCell"/>
</dbReference>
<comment type="caution">
    <text evidence="8">Lacks conserved residue(s) required for the propagation of feature annotation.</text>
</comment>
<dbReference type="GO" id="GO:0009736">
    <property type="term" value="P:cytokinin-activated signaling pathway"/>
    <property type="evidence" value="ECO:0007669"/>
    <property type="project" value="InterPro"/>
</dbReference>
<keyword evidence="5" id="KW-0090">Biological rhythms</keyword>
<evidence type="ECO:0000256" key="3">
    <source>
        <dbReference type="ARBA" id="ARBA00023012"/>
    </source>
</evidence>
<dbReference type="GO" id="GO:0000160">
    <property type="term" value="P:phosphorelay signal transduction system"/>
    <property type="evidence" value="ECO:0007669"/>
    <property type="project" value="UniProtKB-KW"/>
</dbReference>
<evidence type="ECO:0000256" key="7">
    <source>
        <dbReference type="ARBA" id="ARBA00023242"/>
    </source>
</evidence>
<evidence type="ECO:0000256" key="4">
    <source>
        <dbReference type="ARBA" id="ARBA00023015"/>
    </source>
</evidence>
<reference evidence="13 14" key="1">
    <citation type="submission" date="2019-09" db="EMBL/GenBank/DDBJ databases">
        <title>A chromosome-level genome assembly of the Chinese tupelo Nyssa sinensis.</title>
        <authorList>
            <person name="Yang X."/>
            <person name="Kang M."/>
            <person name="Yang Y."/>
            <person name="Xiong H."/>
            <person name="Wang M."/>
            <person name="Zhang Z."/>
            <person name="Wang Z."/>
            <person name="Wu H."/>
            <person name="Ma T."/>
            <person name="Liu J."/>
            <person name="Xi Z."/>
        </authorList>
    </citation>
    <scope>NUCLEOTIDE SEQUENCE [LARGE SCALE GENOMIC DNA]</scope>
    <source>
        <strain evidence="13">J267</strain>
        <tissue evidence="13">Leaf</tissue>
    </source>
</reference>
<keyword evidence="4" id="KW-0805">Transcription regulation</keyword>
<accession>A0A5J5BKX9</accession>
<keyword evidence="6" id="KW-0804">Transcription</keyword>
<name>A0A5J5BKX9_9ASTE</name>
<dbReference type="InterPro" id="IPR001789">
    <property type="entry name" value="Sig_transdc_resp-reg_receiver"/>
</dbReference>
<dbReference type="PANTHER" id="PTHR43874">
    <property type="entry name" value="TWO-COMPONENT RESPONSE REGULATOR"/>
    <property type="match status" value="1"/>
</dbReference>
<evidence type="ECO:0000256" key="2">
    <source>
        <dbReference type="ARBA" id="ARBA00010330"/>
    </source>
</evidence>
<evidence type="ECO:0000259" key="12">
    <source>
        <dbReference type="PROSITE" id="PS51017"/>
    </source>
</evidence>
<dbReference type="EMBL" id="CM018035">
    <property type="protein sequence ID" value="KAA8542467.1"/>
    <property type="molecule type" value="Genomic_DNA"/>
</dbReference>
<evidence type="ECO:0000256" key="10">
    <source>
        <dbReference type="SAM" id="MobiDB-lite"/>
    </source>
</evidence>
<keyword evidence="14" id="KW-1185">Reference proteome</keyword>
<evidence type="ECO:0000259" key="11">
    <source>
        <dbReference type="PROSITE" id="PS50110"/>
    </source>
</evidence>
<dbReference type="PROSITE" id="PS50110">
    <property type="entry name" value="RESPONSE_REGULATORY"/>
    <property type="match status" value="1"/>
</dbReference>
<feature type="region of interest" description="Disordered" evidence="10">
    <location>
        <begin position="292"/>
        <end position="321"/>
    </location>
</feature>
<dbReference type="SUPFAM" id="SSF52172">
    <property type="entry name" value="CheY-like"/>
    <property type="match status" value="1"/>
</dbReference>
<dbReference type="InterPro" id="IPR011006">
    <property type="entry name" value="CheY-like_superfamily"/>
</dbReference>
<dbReference type="SMART" id="SM00448">
    <property type="entry name" value="REC"/>
    <property type="match status" value="1"/>
</dbReference>
<evidence type="ECO:0000313" key="14">
    <source>
        <dbReference type="Proteomes" id="UP000325577"/>
    </source>
</evidence>
<evidence type="ECO:0000256" key="5">
    <source>
        <dbReference type="ARBA" id="ARBA00023108"/>
    </source>
</evidence>
<keyword evidence="7 9" id="KW-0539">Nucleus</keyword>
<evidence type="ECO:0008006" key="15">
    <source>
        <dbReference type="Google" id="ProtNLM"/>
    </source>
</evidence>
<sequence>MERNEVVSSIDGDGAAAGCGGGNNSKSSDPFIDRSKVRILLWDNDAKSSEDVFSLLCKCSYQVTSVRSPRQVIDALNAEGPDIDIILSEVDLPMAKGLKMLKYIMRDNALRRIPVIMMSAQDEVSVVVKCLRLGAADYLVKPLRTNELLNLWTHMWRRRRMLGLAEKNILNYDLDLVASDPSDANTNSATLFSDDTDDKSRKSANPEMCASTHQDDESNAVIAAAALVEPPLADSFECLPDVQGISDWRTGHFASCPKKNALKIGESSAFFTHLRVEKKLNAWGRQLGDDAQEHENGEACENHSQGDDFPSSTSIPKSLSVERSLTPPVHLEFPQQMNSKTEKFSEVHVLQRNDSHHDISGFQTAYPYYISGVMNQVMMSSSAQMYQQNLQDMQKHAFSAMLTQYNHIPQHPHVPAMASYPYYPVSMCLQPGQMAPTQTWPSYGSSSSTERKLGKVDRREAALMKFRQKRKERCFDKKIRYVNRKALAERRPRVRGQFVRKMNGVNVDLSGQEVLDSSAESLVLLRYLLFKSNRVLVQENGMTMKGGIVHVRMYQQDVLNEHNFGKAPPQRHLTVQSQLLILNKGSYKIQTSPNIGGSVTESNVVDVNLAELRHQVLRFPGIDLLRSLIRSPGLV</sequence>
<feature type="compositionally biased region" description="Polar residues" evidence="10">
    <location>
        <begin position="310"/>
        <end position="321"/>
    </location>
</feature>
<feature type="region of interest" description="Disordered" evidence="10">
    <location>
        <begin position="1"/>
        <end position="23"/>
    </location>
</feature>
<dbReference type="Pfam" id="PF06203">
    <property type="entry name" value="CCT"/>
    <property type="match status" value="1"/>
</dbReference>
<evidence type="ECO:0000256" key="9">
    <source>
        <dbReference type="PROSITE-ProRule" id="PRU00357"/>
    </source>
</evidence>
<comment type="similarity">
    <text evidence="2">Belongs to the ARR-like family.</text>
</comment>
<dbReference type="Pfam" id="PF00072">
    <property type="entry name" value="Response_reg"/>
    <property type="match status" value="1"/>
</dbReference>
<dbReference type="GO" id="GO:0048511">
    <property type="term" value="P:rhythmic process"/>
    <property type="evidence" value="ECO:0007669"/>
    <property type="project" value="UniProtKB-KW"/>
</dbReference>
<evidence type="ECO:0000256" key="1">
    <source>
        <dbReference type="ARBA" id="ARBA00004123"/>
    </source>
</evidence>
<dbReference type="PROSITE" id="PS51017">
    <property type="entry name" value="CCT"/>
    <property type="match status" value="1"/>
</dbReference>
<proteinExistence type="inferred from homology"/>
<feature type="compositionally biased region" description="Basic and acidic residues" evidence="10">
    <location>
        <begin position="292"/>
        <end position="306"/>
    </location>
</feature>
<gene>
    <name evidence="13" type="ORF">F0562_023397</name>
</gene>
<evidence type="ECO:0000313" key="13">
    <source>
        <dbReference type="EMBL" id="KAA8542467.1"/>
    </source>
</evidence>
<dbReference type="Gene3D" id="3.40.50.2300">
    <property type="match status" value="1"/>
</dbReference>
<dbReference type="InterPro" id="IPR045279">
    <property type="entry name" value="ARR-like"/>
</dbReference>
<keyword evidence="3" id="KW-0902">Two-component regulatory system</keyword>
<organism evidence="13 14">
    <name type="scientific">Nyssa sinensis</name>
    <dbReference type="NCBI Taxonomy" id="561372"/>
    <lineage>
        <taxon>Eukaryota</taxon>
        <taxon>Viridiplantae</taxon>
        <taxon>Streptophyta</taxon>
        <taxon>Embryophyta</taxon>
        <taxon>Tracheophyta</taxon>
        <taxon>Spermatophyta</taxon>
        <taxon>Magnoliopsida</taxon>
        <taxon>eudicotyledons</taxon>
        <taxon>Gunneridae</taxon>
        <taxon>Pentapetalae</taxon>
        <taxon>asterids</taxon>
        <taxon>Cornales</taxon>
        <taxon>Nyssaceae</taxon>
        <taxon>Nyssa</taxon>
    </lineage>
</organism>
<dbReference type="AlphaFoldDB" id="A0A5J5BKX9"/>
<dbReference type="Proteomes" id="UP000325577">
    <property type="component" value="Linkage Group LG12"/>
</dbReference>
<dbReference type="PANTHER" id="PTHR43874:SF1">
    <property type="entry name" value="TWO-COMPONENT RESPONSE REGULATOR-LIKE APRR1"/>
    <property type="match status" value="1"/>
</dbReference>
<dbReference type="OrthoDB" id="60033at2759"/>
<evidence type="ECO:0000256" key="6">
    <source>
        <dbReference type="ARBA" id="ARBA00023163"/>
    </source>
</evidence>
<feature type="domain" description="Response regulatory" evidence="11">
    <location>
        <begin position="38"/>
        <end position="156"/>
    </location>
</feature>
<dbReference type="InterPro" id="IPR010402">
    <property type="entry name" value="CCT_domain"/>
</dbReference>
<comment type="subcellular location">
    <subcellularLocation>
        <location evidence="1 9">Nucleus</location>
    </subcellularLocation>
</comment>
<feature type="domain" description="CCT" evidence="12">
    <location>
        <begin position="459"/>
        <end position="501"/>
    </location>
</feature>